<accession>A0AAU9UCZ1</accession>
<dbReference type="AlphaFoldDB" id="A0AAU9UCZ1"/>
<protein>
    <recommendedName>
        <fullName evidence="3">TIL domain-containing protein</fullName>
    </recommendedName>
</protein>
<dbReference type="Proteomes" id="UP001153954">
    <property type="component" value="Unassembled WGS sequence"/>
</dbReference>
<evidence type="ECO:0000313" key="1">
    <source>
        <dbReference type="EMBL" id="CAH2095625.1"/>
    </source>
</evidence>
<proteinExistence type="predicted"/>
<keyword evidence="2" id="KW-1185">Reference proteome</keyword>
<dbReference type="Gene3D" id="2.10.25.10">
    <property type="entry name" value="Laminin"/>
    <property type="match status" value="1"/>
</dbReference>
<organism evidence="1 2">
    <name type="scientific">Euphydryas editha</name>
    <name type="common">Edith's checkerspot</name>
    <dbReference type="NCBI Taxonomy" id="104508"/>
    <lineage>
        <taxon>Eukaryota</taxon>
        <taxon>Metazoa</taxon>
        <taxon>Ecdysozoa</taxon>
        <taxon>Arthropoda</taxon>
        <taxon>Hexapoda</taxon>
        <taxon>Insecta</taxon>
        <taxon>Pterygota</taxon>
        <taxon>Neoptera</taxon>
        <taxon>Endopterygota</taxon>
        <taxon>Lepidoptera</taxon>
        <taxon>Glossata</taxon>
        <taxon>Ditrysia</taxon>
        <taxon>Papilionoidea</taxon>
        <taxon>Nymphalidae</taxon>
        <taxon>Nymphalinae</taxon>
        <taxon>Euphydryas</taxon>
    </lineage>
</organism>
<dbReference type="InterPro" id="IPR036084">
    <property type="entry name" value="Ser_inhib-like_sf"/>
</dbReference>
<evidence type="ECO:0000313" key="2">
    <source>
        <dbReference type="Proteomes" id="UP001153954"/>
    </source>
</evidence>
<evidence type="ECO:0008006" key="3">
    <source>
        <dbReference type="Google" id="ProtNLM"/>
    </source>
</evidence>
<dbReference type="EMBL" id="CAKOGL010000015">
    <property type="protein sequence ID" value="CAH2095625.1"/>
    <property type="molecule type" value="Genomic_DNA"/>
</dbReference>
<name>A0AAU9UCZ1_EUPED</name>
<sequence length="70" mass="7771">MHRYKECEVGTHAYAIGCGVITPEATCANPNPKPENEKAFICDYSACYCNPPTVRHPESKKCVPLEECPK</sequence>
<dbReference type="SUPFAM" id="SSF57567">
    <property type="entry name" value="Serine protease inhibitors"/>
    <property type="match status" value="1"/>
</dbReference>
<gene>
    <name evidence="1" type="ORF">EEDITHA_LOCUS11056</name>
</gene>
<comment type="caution">
    <text evidence="1">The sequence shown here is derived from an EMBL/GenBank/DDBJ whole genome shotgun (WGS) entry which is preliminary data.</text>
</comment>
<reference evidence="1" key="1">
    <citation type="submission" date="2022-03" db="EMBL/GenBank/DDBJ databases">
        <authorList>
            <person name="Tunstrom K."/>
        </authorList>
    </citation>
    <scope>NUCLEOTIDE SEQUENCE</scope>
</reference>